<dbReference type="RefSeq" id="WP_307106646.1">
    <property type="nucleotide sequence ID" value="NZ_JAUTAS010000001.1"/>
</dbReference>
<dbReference type="NCBIfam" id="TIGR03504">
    <property type="entry name" value="FimV_Cterm"/>
    <property type="match status" value="1"/>
</dbReference>
<keyword evidence="1" id="KW-0175">Coiled coil</keyword>
<name>A0AAP5AIB3_9GAMM</name>
<sequence>MKNRVPGASRPLKYVSTLLLALASSSAMALGLGDIRVLSKPGQPLLAEIPVISADPAELENLRVALASPVTFARVGLDRPTGLVSELQFELTRDANGRAVVRVSSQAPVTTPSLNFLIEADWGQGRLVREYSALVDAPDSALAVAEPEIVAPAGAMSNAIVREPEPAPVEAPVAQAEPTPSRTAPVPARAAAPSRSAPSATPAATAADGSITVQRGQTLSQIAGSVAREQGISRDQAMIALLRANPDAFIRGNVNLLKQGAVLRSAGTDAPVDAAQAAAMVREHAAQWRQSRSAIPQPVASGVAAAPAATAAPAPAATAAAAGGRLEIAPAVAATDNNAGTTTGTAAGSEGDMLGNEQLRQAKEDVATRDAEIQELRNRVAELEKLKQQQASLIAMKDTDLAAAQQRLGEAPATREAGSGGWAWLGLAVLLLIVAGWAVARRRKPSPLPPLRREGLDAASLAAAVPAADYVDELAAQQDVAADAPDLRDAPDYVLAEPDVLDAGRREPVFTLEPQPGRPVHDAEETVAPPVVPAAPVAAEDVVPPHALEAAAQPSYRGVFEFPEDAAVAAEATVPVQHDPAPLGAPGRDRLELAIAYLDLGDAETARILLMEVAQAGDPHSQQQAHELLSRLG</sequence>
<dbReference type="CDD" id="cd00118">
    <property type="entry name" value="LysM"/>
    <property type="match status" value="1"/>
</dbReference>
<dbReference type="NCBIfam" id="TIGR03505">
    <property type="entry name" value="FimV_core"/>
    <property type="match status" value="1"/>
</dbReference>
<evidence type="ECO:0000259" key="4">
    <source>
        <dbReference type="Pfam" id="PF25800"/>
    </source>
</evidence>
<dbReference type="InterPro" id="IPR057840">
    <property type="entry name" value="FimV_N"/>
</dbReference>
<feature type="domain" description="FimV N-terminal" evidence="4">
    <location>
        <begin position="30"/>
        <end position="138"/>
    </location>
</feature>
<evidence type="ECO:0000256" key="3">
    <source>
        <dbReference type="SAM" id="SignalP"/>
    </source>
</evidence>
<feature type="coiled-coil region" evidence="1">
    <location>
        <begin position="359"/>
        <end position="393"/>
    </location>
</feature>
<gene>
    <name evidence="5" type="ORF">QE424_001169</name>
</gene>
<feature type="chain" id="PRO_5042965538" evidence="3">
    <location>
        <begin position="30"/>
        <end position="633"/>
    </location>
</feature>
<feature type="signal peptide" evidence="3">
    <location>
        <begin position="1"/>
        <end position="29"/>
    </location>
</feature>
<dbReference type="AlphaFoldDB" id="A0AAP5AIB3"/>
<evidence type="ECO:0000256" key="2">
    <source>
        <dbReference type="SAM" id="MobiDB-lite"/>
    </source>
</evidence>
<protein>
    <submittedName>
        <fullName evidence="5">Pilus assembly protein FimV</fullName>
    </submittedName>
</protein>
<dbReference type="InterPro" id="IPR018392">
    <property type="entry name" value="LysM"/>
</dbReference>
<dbReference type="EMBL" id="JAUTAS010000001">
    <property type="protein sequence ID" value="MDQ1108010.1"/>
    <property type="molecule type" value="Genomic_DNA"/>
</dbReference>
<dbReference type="InterPro" id="IPR020012">
    <property type="entry name" value="LysM_FimV"/>
</dbReference>
<feature type="region of interest" description="Disordered" evidence="2">
    <location>
        <begin position="169"/>
        <end position="212"/>
    </location>
</feature>
<proteinExistence type="predicted"/>
<dbReference type="InterPro" id="IPR020011">
    <property type="entry name" value="FimV_C"/>
</dbReference>
<accession>A0AAP5AIB3</accession>
<dbReference type="Proteomes" id="UP001226084">
    <property type="component" value="Unassembled WGS sequence"/>
</dbReference>
<dbReference type="InterPro" id="IPR038440">
    <property type="entry name" value="FimV_C_sf"/>
</dbReference>
<organism evidence="5 6">
    <name type="scientific">Stenotrophomonas rhizophila</name>
    <dbReference type="NCBI Taxonomy" id="216778"/>
    <lineage>
        <taxon>Bacteria</taxon>
        <taxon>Pseudomonadati</taxon>
        <taxon>Pseudomonadota</taxon>
        <taxon>Gammaproteobacteria</taxon>
        <taxon>Lysobacterales</taxon>
        <taxon>Lysobacteraceae</taxon>
        <taxon>Stenotrophomonas</taxon>
    </lineage>
</organism>
<evidence type="ECO:0000313" key="5">
    <source>
        <dbReference type="EMBL" id="MDQ1108010.1"/>
    </source>
</evidence>
<evidence type="ECO:0000313" key="6">
    <source>
        <dbReference type="Proteomes" id="UP001226084"/>
    </source>
</evidence>
<evidence type="ECO:0000256" key="1">
    <source>
        <dbReference type="SAM" id="Coils"/>
    </source>
</evidence>
<comment type="caution">
    <text evidence="5">The sequence shown here is derived from an EMBL/GenBank/DDBJ whole genome shotgun (WGS) entry which is preliminary data.</text>
</comment>
<dbReference type="Pfam" id="PF25800">
    <property type="entry name" value="FimV_N"/>
    <property type="match status" value="1"/>
</dbReference>
<keyword evidence="3" id="KW-0732">Signal</keyword>
<feature type="compositionally biased region" description="Low complexity" evidence="2">
    <location>
        <begin position="169"/>
        <end position="207"/>
    </location>
</feature>
<dbReference type="Gene3D" id="1.20.58.2200">
    <property type="match status" value="1"/>
</dbReference>
<reference evidence="5" key="1">
    <citation type="submission" date="2023-07" db="EMBL/GenBank/DDBJ databases">
        <title>Functional and genomic diversity of the sorghum phyllosphere microbiome.</title>
        <authorList>
            <person name="Shade A."/>
        </authorList>
    </citation>
    <scope>NUCLEOTIDE SEQUENCE</scope>
    <source>
        <strain evidence="5">SORGH_AS_0457</strain>
    </source>
</reference>